<evidence type="ECO:0000256" key="9">
    <source>
        <dbReference type="ARBA" id="ARBA00023136"/>
    </source>
</evidence>
<feature type="transmembrane region" description="Helical" evidence="11">
    <location>
        <begin position="703"/>
        <end position="724"/>
    </location>
</feature>
<dbReference type="InterPro" id="IPR059000">
    <property type="entry name" value="ATPase_P-type_domA"/>
</dbReference>
<dbReference type="FunFam" id="2.70.150.10:FF:000160">
    <property type="entry name" value="Sarcoplasmic/endoplasmic reticulum calcium ATPase 1"/>
    <property type="match status" value="1"/>
</dbReference>
<dbReference type="SUPFAM" id="SSF81660">
    <property type="entry name" value="Metal cation-transporting ATPase, ATP-binding domain N"/>
    <property type="match status" value="1"/>
</dbReference>
<feature type="transmembrane region" description="Helical" evidence="11">
    <location>
        <begin position="777"/>
        <end position="798"/>
    </location>
</feature>
<keyword evidence="8 11" id="KW-1133">Transmembrane helix</keyword>
<keyword evidence="2" id="KW-0597">Phosphoprotein</keyword>
<evidence type="ECO:0000256" key="4">
    <source>
        <dbReference type="ARBA" id="ARBA00022741"/>
    </source>
</evidence>
<feature type="domain" description="Cation-transporting P-type ATPase N-terminal" evidence="12">
    <location>
        <begin position="52"/>
        <end position="123"/>
    </location>
</feature>
<dbReference type="InterPro" id="IPR004014">
    <property type="entry name" value="ATPase_P-typ_cation-transptr_N"/>
</dbReference>
<evidence type="ECO:0000256" key="8">
    <source>
        <dbReference type="ARBA" id="ARBA00022989"/>
    </source>
</evidence>
<reference evidence="13 14" key="1">
    <citation type="submission" date="2019-01" db="EMBL/GenBank/DDBJ databases">
        <title>Pseudolysobacter antarctica gen. nov., sp. nov., isolated from Fildes Peninsula, Antarctica.</title>
        <authorList>
            <person name="Wei Z."/>
            <person name="Peng F."/>
        </authorList>
    </citation>
    <scope>NUCLEOTIDE SEQUENCE [LARGE SCALE GENOMIC DNA]</scope>
    <source>
        <strain evidence="13 14">AQ6-296</strain>
    </source>
</reference>
<evidence type="ECO:0000313" key="14">
    <source>
        <dbReference type="Proteomes" id="UP000291562"/>
    </source>
</evidence>
<dbReference type="GO" id="GO:0015662">
    <property type="term" value="F:P-type ion transporter activity"/>
    <property type="evidence" value="ECO:0007669"/>
    <property type="project" value="UniProtKB-ARBA"/>
</dbReference>
<dbReference type="SUPFAM" id="SSF81653">
    <property type="entry name" value="Calcium ATPase, transduction domain A"/>
    <property type="match status" value="1"/>
</dbReference>
<comment type="subcellular location">
    <subcellularLocation>
        <location evidence="1">Endomembrane system</location>
        <topology evidence="1">Multi-pass membrane protein</topology>
    </subcellularLocation>
</comment>
<keyword evidence="7" id="KW-1278">Translocase</keyword>
<feature type="transmembrane region" description="Helical" evidence="11">
    <location>
        <begin position="877"/>
        <end position="896"/>
    </location>
</feature>
<feature type="region of interest" description="Disordered" evidence="10">
    <location>
        <begin position="1"/>
        <end position="22"/>
    </location>
</feature>
<dbReference type="PRINTS" id="PR00120">
    <property type="entry name" value="HATPASE"/>
</dbReference>
<dbReference type="KEGG" id="xbc:ELE36_06185"/>
<accession>A0A411HHH5</accession>
<keyword evidence="5" id="KW-0067">ATP-binding</keyword>
<keyword evidence="4" id="KW-0547">Nucleotide-binding</keyword>
<evidence type="ECO:0000256" key="7">
    <source>
        <dbReference type="ARBA" id="ARBA00022967"/>
    </source>
</evidence>
<feature type="transmembrane region" description="Helical" evidence="11">
    <location>
        <begin position="127"/>
        <end position="143"/>
    </location>
</feature>
<feature type="compositionally biased region" description="Basic and acidic residues" evidence="10">
    <location>
        <begin position="1"/>
        <end position="12"/>
    </location>
</feature>
<dbReference type="NCBIfam" id="TIGR01494">
    <property type="entry name" value="ATPase_P-type"/>
    <property type="match status" value="2"/>
</dbReference>
<dbReference type="Pfam" id="PF00690">
    <property type="entry name" value="Cation_ATPase_N"/>
    <property type="match status" value="1"/>
</dbReference>
<dbReference type="Gene3D" id="3.40.1110.10">
    <property type="entry name" value="Calcium-transporting ATPase, cytoplasmic domain N"/>
    <property type="match status" value="1"/>
</dbReference>
<dbReference type="PANTHER" id="PTHR42861">
    <property type="entry name" value="CALCIUM-TRANSPORTING ATPASE"/>
    <property type="match status" value="1"/>
</dbReference>
<dbReference type="SFLD" id="SFLDF00027">
    <property type="entry name" value="p-type_atpase"/>
    <property type="match status" value="1"/>
</dbReference>
<keyword evidence="6" id="KW-0460">Magnesium</keyword>
<dbReference type="SUPFAM" id="SSF56784">
    <property type="entry name" value="HAD-like"/>
    <property type="match status" value="1"/>
</dbReference>
<organism evidence="13 14">
    <name type="scientific">Pseudolysobacter antarcticus</name>
    <dbReference type="NCBI Taxonomy" id="2511995"/>
    <lineage>
        <taxon>Bacteria</taxon>
        <taxon>Pseudomonadati</taxon>
        <taxon>Pseudomonadota</taxon>
        <taxon>Gammaproteobacteria</taxon>
        <taxon>Lysobacterales</taxon>
        <taxon>Rhodanobacteraceae</taxon>
        <taxon>Pseudolysobacter</taxon>
    </lineage>
</organism>
<evidence type="ECO:0000256" key="10">
    <source>
        <dbReference type="SAM" id="MobiDB-lite"/>
    </source>
</evidence>
<dbReference type="PROSITE" id="PS00154">
    <property type="entry name" value="ATPASE_E1_E2"/>
    <property type="match status" value="1"/>
</dbReference>
<evidence type="ECO:0000256" key="1">
    <source>
        <dbReference type="ARBA" id="ARBA00004127"/>
    </source>
</evidence>
<evidence type="ECO:0000256" key="3">
    <source>
        <dbReference type="ARBA" id="ARBA00022692"/>
    </source>
</evidence>
<dbReference type="Gene3D" id="3.40.50.1000">
    <property type="entry name" value="HAD superfamily/HAD-like"/>
    <property type="match status" value="1"/>
</dbReference>
<dbReference type="EMBL" id="CP035704">
    <property type="protein sequence ID" value="QBB69982.1"/>
    <property type="molecule type" value="Genomic_DNA"/>
</dbReference>
<dbReference type="SFLD" id="SFLDG00002">
    <property type="entry name" value="C1.7:_P-type_atpase_like"/>
    <property type="match status" value="1"/>
</dbReference>
<proteinExistence type="predicted"/>
<name>A0A411HHH5_9GAMM</name>
<evidence type="ECO:0000256" key="11">
    <source>
        <dbReference type="SAM" id="Phobius"/>
    </source>
</evidence>
<dbReference type="SFLD" id="SFLDS00003">
    <property type="entry name" value="Haloacid_Dehalogenase"/>
    <property type="match status" value="1"/>
</dbReference>
<evidence type="ECO:0000313" key="13">
    <source>
        <dbReference type="EMBL" id="QBB69982.1"/>
    </source>
</evidence>
<dbReference type="InterPro" id="IPR023299">
    <property type="entry name" value="ATPase_P-typ_cyto_dom_N"/>
</dbReference>
<feature type="transmembrane region" description="Helical" evidence="11">
    <location>
        <begin position="810"/>
        <end position="828"/>
    </location>
</feature>
<dbReference type="Proteomes" id="UP000291562">
    <property type="component" value="Chromosome"/>
</dbReference>
<gene>
    <name evidence="13" type="ORF">ELE36_06185</name>
</gene>
<dbReference type="SUPFAM" id="SSF81665">
    <property type="entry name" value="Calcium ATPase, transmembrane domain M"/>
    <property type="match status" value="1"/>
</dbReference>
<dbReference type="GO" id="GO:0005524">
    <property type="term" value="F:ATP binding"/>
    <property type="evidence" value="ECO:0007669"/>
    <property type="project" value="UniProtKB-KW"/>
</dbReference>
<keyword evidence="14" id="KW-1185">Reference proteome</keyword>
<feature type="transmembrane region" description="Helical" evidence="11">
    <location>
        <begin position="324"/>
        <end position="344"/>
    </location>
</feature>
<keyword evidence="3 11" id="KW-0812">Transmembrane</keyword>
<keyword evidence="9 11" id="KW-0472">Membrane</keyword>
<feature type="transmembrane region" description="Helical" evidence="11">
    <location>
        <begin position="290"/>
        <end position="312"/>
    </location>
</feature>
<dbReference type="Gene3D" id="1.20.1110.10">
    <property type="entry name" value="Calcium-transporting ATPase, transmembrane domain"/>
    <property type="match status" value="1"/>
</dbReference>
<dbReference type="InterPro" id="IPR008250">
    <property type="entry name" value="ATPase_P-typ_transduc_dom_A_sf"/>
</dbReference>
<dbReference type="GO" id="GO:0012505">
    <property type="term" value="C:endomembrane system"/>
    <property type="evidence" value="ECO:0007669"/>
    <property type="project" value="UniProtKB-SubCell"/>
</dbReference>
<dbReference type="Pfam" id="PF00122">
    <property type="entry name" value="E1-E2_ATPase"/>
    <property type="match status" value="1"/>
</dbReference>
<dbReference type="Gene3D" id="2.70.150.10">
    <property type="entry name" value="Calcium-transporting ATPase, cytoplasmic transduction domain A"/>
    <property type="match status" value="1"/>
</dbReference>
<feature type="transmembrane region" description="Helical" evidence="11">
    <location>
        <begin position="843"/>
        <end position="865"/>
    </location>
</feature>
<dbReference type="InterPro" id="IPR023298">
    <property type="entry name" value="ATPase_P-typ_TM_dom_sf"/>
</dbReference>
<evidence type="ECO:0000259" key="12">
    <source>
        <dbReference type="SMART" id="SM00831"/>
    </source>
</evidence>
<dbReference type="InterPro" id="IPR023214">
    <property type="entry name" value="HAD_sf"/>
</dbReference>
<dbReference type="SMART" id="SM00831">
    <property type="entry name" value="Cation_ATPase_N"/>
    <property type="match status" value="1"/>
</dbReference>
<dbReference type="OrthoDB" id="9814270at2"/>
<dbReference type="InterPro" id="IPR044492">
    <property type="entry name" value="P_typ_ATPase_HD_dom"/>
</dbReference>
<dbReference type="AlphaFoldDB" id="A0A411HHH5"/>
<dbReference type="Pfam" id="PF00689">
    <property type="entry name" value="Cation_ATPase_C"/>
    <property type="match status" value="1"/>
</dbReference>
<dbReference type="Pfam" id="PF00702">
    <property type="entry name" value="Hydrolase"/>
    <property type="match status" value="1"/>
</dbReference>
<dbReference type="InterPro" id="IPR006068">
    <property type="entry name" value="ATPase_P-typ_cation-transptr_C"/>
</dbReference>
<evidence type="ECO:0000256" key="2">
    <source>
        <dbReference type="ARBA" id="ARBA00022553"/>
    </source>
</evidence>
<sequence length="915" mass="96853">MRELAEHVEFGRSPDPNDSTQVMHTPAPKHTTCLASGNHPMQVIHSHVNGVVYMDIPQSLLSSPTPLTGLTAEQVSLLRQQYGANELPHAPRRNLARIVVGVLREPMFLLLALAAAVYLVIGGIGEGLVMIGFATLSIMLVVVQERRSENALEALRALAAPMARVMRDGREQRIAARDIVPGDLLLVADGERIGADAMLRSAEMLSVDESLLTGESVPVPKRVSDKLTEISASSKSCEHAFVYASTLVTAGRAIAQVVATAAHTEAGRIGALLASIDTEPTLLQRSLGRLVRLFAIFALILSAGVVLVYGLGRDMWLQGVLSGIALGMSMLPEEFPMILVIFVAMGARRLARVHVLVRRTAVIEVLGACSTLCVDKTGTLTENRMRVSALATDATAMDLRGDETTLSESFANLMHSAAGASSRSSNDPMDTAVHRLADAIRTNTSATTKEAVVEREYGLTPERSAIVCVWRNADGTSSAFAKGAPEAIADLCHLAKPERDKLLSEVERNAARGLRVLALASGIPRTEALPDDPRELGLVLQGLIAFADPLRASAELAIAAAREAGISVAMITGDYPATAMAIAKQAGIDCTTPPVTGTQIDQADETQLRTLVQHTRVFARIRPTQKLRIVEAFKANGEIVAMTGDGVNDAPALKAAHVGLAMGGRGTDVAREAAAVVLMEDDLGHLIAGIKMGRRIFDNLRKASIYIAAIHIPIAGLSLLPLLVGLPPLLLPLHVVLIEMVIDPICAIAFENEPAEAQIMQQPPRAANDPLIGLPQLSLALLQGSVLLAATFGIYVAALSAQIDVASARALAFIALTAGNLTLVRVLGTRGSTLAHLFAPGHSAYWIVTAIASTVAAACIVIPMLERLFQFDRPPLGLALLAIVIGTGAALAFDFAKLMPLVQHALGQRPAPIST</sequence>
<protein>
    <submittedName>
        <fullName evidence="13">Cation-translocating P-type ATPase</fullName>
    </submittedName>
</protein>
<evidence type="ECO:0000256" key="5">
    <source>
        <dbReference type="ARBA" id="ARBA00022840"/>
    </source>
</evidence>
<dbReference type="InterPro" id="IPR018303">
    <property type="entry name" value="ATPase_P-typ_P_site"/>
</dbReference>
<dbReference type="GO" id="GO:0016887">
    <property type="term" value="F:ATP hydrolysis activity"/>
    <property type="evidence" value="ECO:0007669"/>
    <property type="project" value="InterPro"/>
</dbReference>
<dbReference type="GO" id="GO:0016020">
    <property type="term" value="C:membrane"/>
    <property type="evidence" value="ECO:0007669"/>
    <property type="project" value="InterPro"/>
</dbReference>
<evidence type="ECO:0000256" key="6">
    <source>
        <dbReference type="ARBA" id="ARBA00022842"/>
    </source>
</evidence>
<dbReference type="InterPro" id="IPR036412">
    <property type="entry name" value="HAD-like_sf"/>
</dbReference>
<dbReference type="InterPro" id="IPR001757">
    <property type="entry name" value="P_typ_ATPase"/>
</dbReference>
<dbReference type="PRINTS" id="PR00119">
    <property type="entry name" value="CATATPASE"/>
</dbReference>